<protein>
    <submittedName>
        <fullName evidence="1">Uncharacterized protein</fullName>
    </submittedName>
</protein>
<dbReference type="AlphaFoldDB" id="A0A1H3T336"/>
<dbReference type="STRING" id="137265.SAMN05421684_5127"/>
<dbReference type="RefSeq" id="WP_143049879.1">
    <property type="nucleotide sequence ID" value="NZ_BOND01000004.1"/>
</dbReference>
<evidence type="ECO:0000313" key="2">
    <source>
        <dbReference type="Proteomes" id="UP000199632"/>
    </source>
</evidence>
<sequence>MATTNRWRIGALLAILLVGVAVLVPSAAVADGIGARGSCIPNGQYPWTTGYENGDQMIPYGDEDPTNSIGNWYVATSNCRDINMRVTSWGAGVTIGAKVCTLYGGGSCQPNWTYFGVGSTGWKVLAYGVPDTEMFYIQMYGTGYTSTGFVAF</sequence>
<dbReference type="EMBL" id="FNQB01000003">
    <property type="protein sequence ID" value="SDZ44614.1"/>
    <property type="molecule type" value="Genomic_DNA"/>
</dbReference>
<name>A0A1H3T336_9ACTN</name>
<dbReference type="Proteomes" id="UP000199632">
    <property type="component" value="Unassembled WGS sequence"/>
</dbReference>
<accession>A0A1H3T336</accession>
<evidence type="ECO:0000313" key="1">
    <source>
        <dbReference type="EMBL" id="SDZ44614.1"/>
    </source>
</evidence>
<reference evidence="2" key="1">
    <citation type="submission" date="2016-10" db="EMBL/GenBank/DDBJ databases">
        <authorList>
            <person name="Varghese N."/>
            <person name="Submissions S."/>
        </authorList>
    </citation>
    <scope>NUCLEOTIDE SEQUENCE [LARGE SCALE GENOMIC DNA]</scope>
    <source>
        <strain evidence="2">DSM 44718</strain>
    </source>
</reference>
<keyword evidence="2" id="KW-1185">Reference proteome</keyword>
<proteinExistence type="predicted"/>
<gene>
    <name evidence="1" type="ORF">SAMN05421684_5127</name>
</gene>
<organism evidence="1 2">
    <name type="scientific">Asanoa ishikariensis</name>
    <dbReference type="NCBI Taxonomy" id="137265"/>
    <lineage>
        <taxon>Bacteria</taxon>
        <taxon>Bacillati</taxon>
        <taxon>Actinomycetota</taxon>
        <taxon>Actinomycetes</taxon>
        <taxon>Micromonosporales</taxon>
        <taxon>Micromonosporaceae</taxon>
        <taxon>Asanoa</taxon>
    </lineage>
</organism>